<feature type="domain" description="NADH:quinone oxidoreductase/Mrp antiporter transmembrane" evidence="9">
    <location>
        <begin position="157"/>
        <end position="382"/>
    </location>
</feature>
<organism evidence="10 11">
    <name type="scientific">Halomonas salipaludis</name>
    <dbReference type="NCBI Taxonomy" id="2032625"/>
    <lineage>
        <taxon>Bacteria</taxon>
        <taxon>Pseudomonadati</taxon>
        <taxon>Pseudomonadota</taxon>
        <taxon>Gammaproteobacteria</taxon>
        <taxon>Oceanospirillales</taxon>
        <taxon>Halomonadaceae</taxon>
        <taxon>Halomonas</taxon>
    </lineage>
</organism>
<feature type="transmembrane region" description="Helical" evidence="8">
    <location>
        <begin position="603"/>
        <end position="623"/>
    </location>
</feature>
<name>A0A2A2EMP4_9GAMM</name>
<keyword evidence="11" id="KW-1185">Reference proteome</keyword>
<keyword evidence="4 7" id="KW-0812">Transmembrane</keyword>
<keyword evidence="6 8" id="KW-0472">Membrane</keyword>
<feature type="transmembrane region" description="Helical" evidence="8">
    <location>
        <begin position="193"/>
        <end position="213"/>
    </location>
</feature>
<feature type="transmembrane region" description="Helical" evidence="8">
    <location>
        <begin position="354"/>
        <end position="377"/>
    </location>
</feature>
<feature type="transmembrane region" description="Helical" evidence="8">
    <location>
        <begin position="99"/>
        <end position="119"/>
    </location>
</feature>
<reference evidence="10 11" key="1">
    <citation type="submission" date="2017-08" db="EMBL/GenBank/DDBJ databases">
        <title>Halomonas alkalisoli sp. nov., isolated from saline alkaline soil.</title>
        <authorList>
            <person name="Wang D."/>
            <person name="Zhang G."/>
        </authorList>
    </citation>
    <scope>NUCLEOTIDE SEQUENCE [LARGE SCALE GENOMIC DNA]</scope>
    <source>
        <strain evidence="10 11">WRN001</strain>
    </source>
</reference>
<sequence length="625" mass="66513">MSLAHMLLLTVAWPLAMAALVAGTLAWRHGRALIEQRSSGRYVVPPGIAGDWPYRWRVALWASAPLPALGVALALPEASLTLDWWLLGGEWRLDGTRRALLGFTALLWALAGGYAHGYLGGKARRARHGDPDAERDLQAFVLLWPLTLAGNLMLIVAEDIASFYTGFAIMTFAAYGLVVNAGSREAYRGGRAYLIMAILGEGMILAGLLWAAASAETLTLTGLREGLAVAPQANAMAALLWLGFGVKAGVIGLHVWLPLAHPVAPTPASAVLSGAMIKAGLLGWWQTLPLGLTALTGLGRVMMIAGLIAAFGAALYGVTQRHPKAVLAYSSVSQMGMMTTLVGLALIAPSLWPMLAPALVLFAVHHGLNKGALFLGVGITEHPPRLPGWLLWLLLALPALSLAGGLASGLMAKWVLKAGLYDAGWSWLVTLLTWAALGTSLLMARTLWCQAHAWREARRHGAAPAPLSMTLAWALCALLAAAVPWWLTLPEAPAGAVQATDLPPWGELPGLLWPVMLGAVVTAALVVACHLEPRLHTRISRAERLPPGDLWPLYVHLASSLSGPLRRGVARLSNAQETAQDLAAGCGRHAMAWLMALQRWEAWLRRWAVPLMVGLVGVLWLALAG</sequence>
<dbReference type="RefSeq" id="WP_095623058.1">
    <property type="nucleotide sequence ID" value="NZ_NSKB01000010.1"/>
</dbReference>
<evidence type="ECO:0000256" key="3">
    <source>
        <dbReference type="ARBA" id="ARBA00022475"/>
    </source>
</evidence>
<dbReference type="PANTHER" id="PTHR42703">
    <property type="entry name" value="NADH DEHYDROGENASE"/>
    <property type="match status" value="1"/>
</dbReference>
<feature type="transmembrane region" description="Helical" evidence="8">
    <location>
        <begin position="326"/>
        <end position="348"/>
    </location>
</feature>
<feature type="transmembrane region" description="Helical" evidence="8">
    <location>
        <begin position="465"/>
        <end position="487"/>
    </location>
</feature>
<feature type="transmembrane region" description="Helical" evidence="8">
    <location>
        <begin position="389"/>
        <end position="412"/>
    </location>
</feature>
<evidence type="ECO:0000256" key="7">
    <source>
        <dbReference type="RuleBase" id="RU000320"/>
    </source>
</evidence>
<dbReference type="GO" id="GO:0005886">
    <property type="term" value="C:plasma membrane"/>
    <property type="evidence" value="ECO:0007669"/>
    <property type="project" value="UniProtKB-SubCell"/>
</dbReference>
<keyword evidence="3" id="KW-1003">Cell membrane</keyword>
<dbReference type="AlphaFoldDB" id="A0A2A2EMP4"/>
<accession>A0A2A2EMP4</accession>
<evidence type="ECO:0000256" key="5">
    <source>
        <dbReference type="ARBA" id="ARBA00022989"/>
    </source>
</evidence>
<feature type="transmembrane region" description="Helical" evidence="8">
    <location>
        <begin position="297"/>
        <end position="319"/>
    </location>
</feature>
<feature type="transmembrane region" description="Helical" evidence="8">
    <location>
        <begin position="268"/>
        <end position="285"/>
    </location>
</feature>
<dbReference type="EMBL" id="NSKB01000010">
    <property type="protein sequence ID" value="PAU74551.1"/>
    <property type="molecule type" value="Genomic_DNA"/>
</dbReference>
<dbReference type="OrthoDB" id="9768329at2"/>
<feature type="transmembrane region" description="Helical" evidence="8">
    <location>
        <begin position="424"/>
        <end position="444"/>
    </location>
</feature>
<keyword evidence="5 8" id="KW-1133">Transmembrane helix</keyword>
<evidence type="ECO:0000256" key="4">
    <source>
        <dbReference type="ARBA" id="ARBA00022692"/>
    </source>
</evidence>
<feature type="transmembrane region" description="Helical" evidence="8">
    <location>
        <begin position="139"/>
        <end position="157"/>
    </location>
</feature>
<feature type="transmembrane region" description="Helical" evidence="8">
    <location>
        <begin position="6"/>
        <end position="27"/>
    </location>
</feature>
<evidence type="ECO:0000256" key="2">
    <source>
        <dbReference type="ARBA" id="ARBA00005346"/>
    </source>
</evidence>
<dbReference type="Pfam" id="PF00361">
    <property type="entry name" value="Proton_antipo_M"/>
    <property type="match status" value="1"/>
</dbReference>
<dbReference type="PANTHER" id="PTHR42703:SF1">
    <property type="entry name" value="NA(+)_H(+) ANTIPORTER SUBUNIT D1"/>
    <property type="match status" value="1"/>
</dbReference>
<comment type="subcellular location">
    <subcellularLocation>
        <location evidence="1">Cell membrane</location>
        <topology evidence="1">Multi-pass membrane protein</topology>
    </subcellularLocation>
    <subcellularLocation>
        <location evidence="7">Membrane</location>
        <topology evidence="7">Multi-pass membrane protein</topology>
    </subcellularLocation>
</comment>
<evidence type="ECO:0000313" key="11">
    <source>
        <dbReference type="Proteomes" id="UP000217771"/>
    </source>
</evidence>
<feature type="transmembrane region" description="Helical" evidence="8">
    <location>
        <begin position="163"/>
        <end position="181"/>
    </location>
</feature>
<evidence type="ECO:0000256" key="8">
    <source>
        <dbReference type="SAM" id="Phobius"/>
    </source>
</evidence>
<gene>
    <name evidence="10" type="ORF">CK498_22270</name>
</gene>
<comment type="caution">
    <text evidence="10">The sequence shown here is derived from an EMBL/GenBank/DDBJ whole genome shotgun (WGS) entry which is preliminary data.</text>
</comment>
<evidence type="ECO:0000313" key="10">
    <source>
        <dbReference type="EMBL" id="PAU74551.1"/>
    </source>
</evidence>
<feature type="transmembrane region" description="Helical" evidence="8">
    <location>
        <begin position="511"/>
        <end position="531"/>
    </location>
</feature>
<evidence type="ECO:0000259" key="9">
    <source>
        <dbReference type="Pfam" id="PF00361"/>
    </source>
</evidence>
<dbReference type="Proteomes" id="UP000217771">
    <property type="component" value="Unassembled WGS sequence"/>
</dbReference>
<feature type="transmembrane region" description="Helical" evidence="8">
    <location>
        <begin position="233"/>
        <end position="256"/>
    </location>
</feature>
<proteinExistence type="inferred from homology"/>
<protein>
    <recommendedName>
        <fullName evidence="9">NADH:quinone oxidoreductase/Mrp antiporter transmembrane domain-containing protein</fullName>
    </recommendedName>
</protein>
<evidence type="ECO:0000256" key="1">
    <source>
        <dbReference type="ARBA" id="ARBA00004651"/>
    </source>
</evidence>
<feature type="transmembrane region" description="Helical" evidence="8">
    <location>
        <begin position="58"/>
        <end position="79"/>
    </location>
</feature>
<dbReference type="InterPro" id="IPR050586">
    <property type="entry name" value="CPA3_Na-H_Antiporter_D"/>
</dbReference>
<comment type="similarity">
    <text evidence="2">Belongs to the CPA3 antiporters (TC 2.A.63) subunit D family.</text>
</comment>
<evidence type="ECO:0000256" key="6">
    <source>
        <dbReference type="ARBA" id="ARBA00023136"/>
    </source>
</evidence>
<dbReference type="InterPro" id="IPR001750">
    <property type="entry name" value="ND/Mrp_TM"/>
</dbReference>